<feature type="compositionally biased region" description="Low complexity" evidence="2">
    <location>
        <begin position="1000"/>
        <end position="1034"/>
    </location>
</feature>
<comment type="caution">
    <text evidence="5">The sequence shown here is derived from an EMBL/GenBank/DDBJ whole genome shotgun (WGS) entry which is preliminary data.</text>
</comment>
<dbReference type="AlphaFoldDB" id="A0A6A3MXL2"/>
<keyword evidence="3" id="KW-0812">Transmembrane</keyword>
<evidence type="ECO:0000256" key="2">
    <source>
        <dbReference type="SAM" id="MobiDB-lite"/>
    </source>
</evidence>
<dbReference type="PROSITE" id="PS50006">
    <property type="entry name" value="FHA_DOMAIN"/>
    <property type="match status" value="1"/>
</dbReference>
<dbReference type="Pfam" id="PF00498">
    <property type="entry name" value="FHA"/>
    <property type="match status" value="1"/>
</dbReference>
<feature type="region of interest" description="Disordered" evidence="2">
    <location>
        <begin position="1137"/>
        <end position="1260"/>
    </location>
</feature>
<feature type="compositionally biased region" description="Basic and acidic residues" evidence="2">
    <location>
        <begin position="750"/>
        <end position="763"/>
    </location>
</feature>
<feature type="region of interest" description="Disordered" evidence="2">
    <location>
        <begin position="520"/>
        <end position="564"/>
    </location>
</feature>
<dbReference type="EMBL" id="QXFU01000283">
    <property type="protein sequence ID" value="KAE9037891.1"/>
    <property type="molecule type" value="Genomic_DNA"/>
</dbReference>
<reference evidence="5 6" key="1">
    <citation type="submission" date="2018-09" db="EMBL/GenBank/DDBJ databases">
        <title>Genomic investigation of the strawberry pathogen Phytophthora fragariae indicates pathogenicity is determined by transcriptional variation in three key races.</title>
        <authorList>
            <person name="Adams T.M."/>
            <person name="Armitage A.D."/>
            <person name="Sobczyk M.K."/>
            <person name="Bates H.J."/>
            <person name="Dunwell J.M."/>
            <person name="Nellist C.F."/>
            <person name="Harrison R.J."/>
        </authorList>
    </citation>
    <scope>NUCLEOTIDE SEQUENCE [LARGE SCALE GENOMIC DNA]</scope>
    <source>
        <strain evidence="5 6">SCRP324</strain>
    </source>
</reference>
<feature type="compositionally biased region" description="Polar residues" evidence="2">
    <location>
        <begin position="641"/>
        <end position="652"/>
    </location>
</feature>
<sequence>MAASPPCCFRLEASRGPHSGSVHRYCSKDHAVPSSSSSPTSQLSIGRKKRCWLRLPKDLEVSSVHAEFRFIGDGTSVALRDAKSTNGTKLNGSPLKPLQDYPLSDGDLVAVGRTSLRFVKVVHGEQCGEEGDVDAASAASGYVLTPSGSSSAAAAPVVIVLDEAESAEEREGSEASASASASAARSGDTPADQPDTEPSHDDLALKSLVVSIGTKTSKKDGSDAVESKKDKEGKCRTGGVVGLTPEEATCTVCCATIGQLDLLEQQAHLNECLGGRVATKTVDTVAVDGVKPKTRKRANAGGGATRAKKPRKPKAVQGDNDDATTSPKPKKARKRKRVDAGENIELALALTDKSKMDKAQQTDLQLEVTKKKLEQLDVQMAKLVKRRANLVKTLDRLERTKEKLRKSQVLPPGKVKKFLDLTAALDAIFPSNREAHIVHRYASEKEAEQASVVAKRYAPTRWGANTIVTDCDEAKQAELAAVAAISMWARASQQLFGLQRDTLLYRNTVLRTFLGDDDDVNDDSFDMSNDNDDEDAELEREIDSDARAESAPAPPNADVVADSNSRWTPVVDADVPAVVERVFPNWQRDMAFLQDQTAEELEMALEAMNEAVAQVQDVAADDADPNRVKDVDTEGREESVTNDPLVSCSKDQPVTGDEQRRACEYMAQVMTQLIAEKRHCAVTSTSQPDHDHQQQRSVVHLVDSSGESNQEQAQVMSDIISASEREPSISTPEEVECSVAVKSTAPTADANHRADPVKTEKISGDGGHGISCTQSAIPPRLIPQNMPSLRLSLFVTVLGASYAAAVQVSVCRDATYEISADAAALCAGSGAAPAGWSCPKAGDVAVANCLSTLASFQSGSCVAPEDAVCQVVNGDTWGCVLPSVGCNDDVEEAKCETWDYSGDDSVDSSGSFDGNEDYDESWFMQTTKLREIYDCGHKPTPPPTTAAPESTPTATEAYTTEAPTATPVSTEDNGTEIDTGYTSTAVTLTPDATEEDDAVTEAPTPTPTSAPATTDGYTVPQTQTPTPTTTSAPETTDDDTLPPTETQTQTPAVPGWGGSSSAEDDDGQTTGTRGGNGETEVGDDEVLPGKSTTSVKFAATDAAGFGGLSDEFVAVIAAVAAFVAVVVAAVAVAFARKRRARDEVEDEKEEDEEDADSSEDEGEKSDADSADESEDVAMAVPPTPAVVTGKMATTPTAANTKAKEATPKPKPTSATAAATAAETSASSKCSGSEDAEIAGDEKAGEETADSPKDAVAVDDD</sequence>
<dbReference type="SMART" id="SM00240">
    <property type="entry name" value="FHA"/>
    <property type="match status" value="1"/>
</dbReference>
<evidence type="ECO:0000256" key="1">
    <source>
        <dbReference type="SAM" id="Coils"/>
    </source>
</evidence>
<feature type="region of interest" description="Disordered" evidence="2">
    <location>
        <begin position="933"/>
        <end position="1090"/>
    </location>
</feature>
<evidence type="ECO:0000313" key="5">
    <source>
        <dbReference type="EMBL" id="KAE9037891.1"/>
    </source>
</evidence>
<feature type="region of interest" description="Disordered" evidence="2">
    <location>
        <begin position="164"/>
        <end position="203"/>
    </location>
</feature>
<dbReference type="InterPro" id="IPR008984">
    <property type="entry name" value="SMAD_FHA_dom_sf"/>
</dbReference>
<accession>A0A6A3MXL2</accession>
<feature type="compositionally biased region" description="Low complexity" evidence="2">
    <location>
        <begin position="1211"/>
        <end position="1227"/>
    </location>
</feature>
<feature type="compositionally biased region" description="Low complexity" evidence="2">
    <location>
        <begin position="1041"/>
        <end position="1051"/>
    </location>
</feature>
<name>A0A6A3MXL2_9STRA</name>
<feature type="compositionally biased region" description="Low complexity" evidence="2">
    <location>
        <begin position="174"/>
        <end position="187"/>
    </location>
</feature>
<feature type="coiled-coil region" evidence="1">
    <location>
        <begin position="359"/>
        <end position="407"/>
    </location>
</feature>
<feature type="compositionally biased region" description="Basic and acidic residues" evidence="2">
    <location>
        <begin position="539"/>
        <end position="548"/>
    </location>
</feature>
<feature type="region of interest" description="Disordered" evidence="2">
    <location>
        <begin position="216"/>
        <end position="238"/>
    </location>
</feature>
<keyword evidence="1" id="KW-0175">Coiled coil</keyword>
<feature type="region of interest" description="Disordered" evidence="2">
    <location>
        <begin position="744"/>
        <end position="770"/>
    </location>
</feature>
<feature type="compositionally biased region" description="Low complexity" evidence="2">
    <location>
        <begin position="946"/>
        <end position="967"/>
    </location>
</feature>
<evidence type="ECO:0000259" key="4">
    <source>
        <dbReference type="PROSITE" id="PS50006"/>
    </source>
</evidence>
<dbReference type="InterPro" id="IPR000253">
    <property type="entry name" value="FHA_dom"/>
</dbReference>
<feature type="compositionally biased region" description="Basic and acidic residues" evidence="2">
    <location>
        <begin position="1239"/>
        <end position="1252"/>
    </location>
</feature>
<gene>
    <name evidence="5" type="ORF">PR002_g6312</name>
</gene>
<feature type="compositionally biased region" description="Basic and acidic residues" evidence="2">
    <location>
        <begin position="624"/>
        <end position="639"/>
    </location>
</feature>
<feature type="region of interest" description="Disordered" evidence="2">
    <location>
        <begin position="623"/>
        <end position="653"/>
    </location>
</feature>
<feature type="compositionally biased region" description="Basic and acidic residues" evidence="2">
    <location>
        <begin position="217"/>
        <end position="235"/>
    </location>
</feature>
<feature type="transmembrane region" description="Helical" evidence="3">
    <location>
        <begin position="1112"/>
        <end position="1135"/>
    </location>
</feature>
<feature type="region of interest" description="Disordered" evidence="2">
    <location>
        <begin position="288"/>
        <end position="338"/>
    </location>
</feature>
<dbReference type="Gene3D" id="2.60.200.20">
    <property type="match status" value="1"/>
</dbReference>
<dbReference type="CDD" id="cd00060">
    <property type="entry name" value="FHA"/>
    <property type="match status" value="1"/>
</dbReference>
<feature type="compositionally biased region" description="Acidic residues" evidence="2">
    <location>
        <begin position="520"/>
        <end position="538"/>
    </location>
</feature>
<evidence type="ECO:0000313" key="6">
    <source>
        <dbReference type="Proteomes" id="UP000435112"/>
    </source>
</evidence>
<keyword evidence="3" id="KW-0472">Membrane</keyword>
<dbReference type="Proteomes" id="UP000435112">
    <property type="component" value="Unassembled WGS sequence"/>
</dbReference>
<keyword evidence="3" id="KW-1133">Transmembrane helix</keyword>
<feature type="domain" description="FHA" evidence="4">
    <location>
        <begin position="43"/>
        <end position="95"/>
    </location>
</feature>
<dbReference type="OrthoDB" id="687730at2759"/>
<organism evidence="5 6">
    <name type="scientific">Phytophthora rubi</name>
    <dbReference type="NCBI Taxonomy" id="129364"/>
    <lineage>
        <taxon>Eukaryota</taxon>
        <taxon>Sar</taxon>
        <taxon>Stramenopiles</taxon>
        <taxon>Oomycota</taxon>
        <taxon>Peronosporomycetes</taxon>
        <taxon>Peronosporales</taxon>
        <taxon>Peronosporaceae</taxon>
        <taxon>Phytophthora</taxon>
    </lineage>
</organism>
<proteinExistence type="predicted"/>
<feature type="compositionally biased region" description="Basic residues" evidence="2">
    <location>
        <begin position="328"/>
        <end position="337"/>
    </location>
</feature>
<protein>
    <recommendedName>
        <fullName evidence="4">FHA domain-containing protein</fullName>
    </recommendedName>
</protein>
<feature type="compositionally biased region" description="Acidic residues" evidence="2">
    <location>
        <begin position="1143"/>
        <end position="1175"/>
    </location>
</feature>
<feature type="compositionally biased region" description="Low complexity" evidence="2">
    <location>
        <begin position="1176"/>
        <end position="1200"/>
    </location>
</feature>
<evidence type="ECO:0000256" key="3">
    <source>
        <dbReference type="SAM" id="Phobius"/>
    </source>
</evidence>
<dbReference type="SUPFAM" id="SSF49879">
    <property type="entry name" value="SMAD/FHA domain"/>
    <property type="match status" value="1"/>
</dbReference>